<dbReference type="PANTHER" id="PTHR12302">
    <property type="entry name" value="EBNA2 BINDING PROTEIN P100"/>
    <property type="match status" value="1"/>
</dbReference>
<gene>
    <name evidence="3" type="ORF">JQ615_25395</name>
</gene>
<dbReference type="InterPro" id="IPR016071">
    <property type="entry name" value="Staphylococal_nuclease_OB-fold"/>
</dbReference>
<dbReference type="Gene3D" id="2.40.50.90">
    <property type="match status" value="1"/>
</dbReference>
<dbReference type="RefSeq" id="WP_212493890.1">
    <property type="nucleotide sequence ID" value="NZ_JAFCJH010000030.1"/>
</dbReference>
<evidence type="ECO:0000313" key="3">
    <source>
        <dbReference type="EMBL" id="MBR0798727.1"/>
    </source>
</evidence>
<dbReference type="SMART" id="SM00318">
    <property type="entry name" value="SNc"/>
    <property type="match status" value="1"/>
</dbReference>
<name>A0ABS5FPK1_9BRAD</name>
<reference evidence="4" key="1">
    <citation type="journal article" date="2021" name="ISME J.">
        <title>Evolutionary origin and ecological implication of a unique nif island in free-living Bradyrhizobium lineages.</title>
        <authorList>
            <person name="Tao J."/>
        </authorList>
    </citation>
    <scope>NUCLEOTIDE SEQUENCE [LARGE SCALE GENOMIC DNA]</scope>
    <source>
        <strain evidence="4">SZCCT0434</strain>
    </source>
</reference>
<dbReference type="InterPro" id="IPR035437">
    <property type="entry name" value="SNase_OB-fold_sf"/>
</dbReference>
<comment type="caution">
    <text evidence="3">The sequence shown here is derived from an EMBL/GenBank/DDBJ whole genome shotgun (WGS) entry which is preliminary data.</text>
</comment>
<keyword evidence="4" id="KW-1185">Reference proteome</keyword>
<organism evidence="3 4">
    <name type="scientific">Bradyrhizobium jicamae</name>
    <dbReference type="NCBI Taxonomy" id="280332"/>
    <lineage>
        <taxon>Bacteria</taxon>
        <taxon>Pseudomonadati</taxon>
        <taxon>Pseudomonadota</taxon>
        <taxon>Alphaproteobacteria</taxon>
        <taxon>Hyphomicrobiales</taxon>
        <taxon>Nitrobacteraceae</taxon>
        <taxon>Bradyrhizobium</taxon>
    </lineage>
</organism>
<evidence type="ECO:0000259" key="2">
    <source>
        <dbReference type="PROSITE" id="PS50830"/>
    </source>
</evidence>
<dbReference type="PROSITE" id="PS50830">
    <property type="entry name" value="TNASE_3"/>
    <property type="match status" value="1"/>
</dbReference>
<feature type="signal peptide" evidence="1">
    <location>
        <begin position="1"/>
        <end position="19"/>
    </location>
</feature>
<dbReference type="SUPFAM" id="SSF50199">
    <property type="entry name" value="Staphylococcal nuclease"/>
    <property type="match status" value="1"/>
</dbReference>
<protein>
    <submittedName>
        <fullName evidence="3">Thermonuclease family protein</fullName>
    </submittedName>
</protein>
<proteinExistence type="predicted"/>
<feature type="chain" id="PRO_5045245964" evidence="1">
    <location>
        <begin position="20"/>
        <end position="241"/>
    </location>
</feature>
<evidence type="ECO:0000256" key="1">
    <source>
        <dbReference type="SAM" id="SignalP"/>
    </source>
</evidence>
<dbReference type="PANTHER" id="PTHR12302:SF26">
    <property type="entry name" value="BLR1266 PROTEIN"/>
    <property type="match status" value="1"/>
</dbReference>
<dbReference type="EMBL" id="JAFCJH010000030">
    <property type="protein sequence ID" value="MBR0798727.1"/>
    <property type="molecule type" value="Genomic_DNA"/>
</dbReference>
<evidence type="ECO:0000313" key="4">
    <source>
        <dbReference type="Proteomes" id="UP001315278"/>
    </source>
</evidence>
<accession>A0ABS5FPK1</accession>
<dbReference type="Pfam" id="PF00565">
    <property type="entry name" value="SNase"/>
    <property type="match status" value="1"/>
</dbReference>
<sequence>MCIRKFIALFLLAGLSLHAARAGTLTGVPEIGDGDTVVIAGEKIRLLDMDAPESDQLCLDQKGEFWECGIAAREALKKETTGKAWECQTTRLDRDKRWLSSCTVDGQNISAWMVREGWALSPTHKGYSHRFDAEERRAREAQAGLWAGAFIAPWDWRRRNCKTEVRGALQVPIDAQRKLCGSPPIPPDPNCTIKATLGRKECIYHVEGQASYGSLQMSGRNKRWFCTTSEAEAAGCRLSKR</sequence>
<dbReference type="Proteomes" id="UP001315278">
    <property type="component" value="Unassembled WGS sequence"/>
</dbReference>
<keyword evidence="1" id="KW-0732">Signal</keyword>
<feature type="domain" description="TNase-like" evidence="2">
    <location>
        <begin position="28"/>
        <end position="148"/>
    </location>
</feature>